<keyword evidence="1" id="KW-1133">Transmembrane helix</keyword>
<dbReference type="Proteomes" id="UP000470772">
    <property type="component" value="Unassembled WGS sequence"/>
</dbReference>
<keyword evidence="3" id="KW-1185">Reference proteome</keyword>
<evidence type="ECO:0000313" key="2">
    <source>
        <dbReference type="EMBL" id="MUN29771.1"/>
    </source>
</evidence>
<feature type="transmembrane region" description="Helical" evidence="1">
    <location>
        <begin position="147"/>
        <end position="167"/>
    </location>
</feature>
<comment type="caution">
    <text evidence="2">The sequence shown here is derived from an EMBL/GenBank/DDBJ whole genome shotgun (WGS) entry which is preliminary data.</text>
</comment>
<feature type="transmembrane region" description="Helical" evidence="1">
    <location>
        <begin position="21"/>
        <end position="40"/>
    </location>
</feature>
<dbReference type="RefSeq" id="WP_054839230.1">
    <property type="nucleotide sequence ID" value="NZ_BBBY01000055.1"/>
</dbReference>
<name>A0A6A9QRG0_SULME</name>
<evidence type="ECO:0000256" key="1">
    <source>
        <dbReference type="SAM" id="Phobius"/>
    </source>
</evidence>
<dbReference type="Pfam" id="PF06157">
    <property type="entry name" value="DUF973"/>
    <property type="match status" value="1"/>
</dbReference>
<dbReference type="InterPro" id="IPR009321">
    <property type="entry name" value="DUF973"/>
</dbReference>
<feature type="transmembrane region" description="Helical" evidence="1">
    <location>
        <begin position="46"/>
        <end position="64"/>
    </location>
</feature>
<protein>
    <submittedName>
        <fullName evidence="2">DUF973 family protein</fullName>
    </submittedName>
</protein>
<evidence type="ECO:0000313" key="3">
    <source>
        <dbReference type="Proteomes" id="UP000470772"/>
    </source>
</evidence>
<dbReference type="OrthoDB" id="44187at2157"/>
<accession>A0A6A9QRG0</accession>
<feature type="transmembrane region" description="Helical" evidence="1">
    <location>
        <begin position="102"/>
        <end position="135"/>
    </location>
</feature>
<organism evidence="2 3">
    <name type="scientific">Sulfuracidifex metallicus DSM 6482 = JCM 9184</name>
    <dbReference type="NCBI Taxonomy" id="523847"/>
    <lineage>
        <taxon>Archaea</taxon>
        <taxon>Thermoproteota</taxon>
        <taxon>Thermoprotei</taxon>
        <taxon>Sulfolobales</taxon>
        <taxon>Sulfolobaceae</taxon>
        <taxon>Sulfuracidifex</taxon>
    </lineage>
</organism>
<feature type="transmembrane region" description="Helical" evidence="1">
    <location>
        <begin position="76"/>
        <end position="96"/>
    </location>
</feature>
<reference evidence="2 3" key="1">
    <citation type="submission" date="2019-10" db="EMBL/GenBank/DDBJ databases">
        <title>Sequencing and Assembly of Multiple Reported Metal-Biooxidizing Members of the Extremely Thermoacidophilic Archaeal Family Sulfolobaceae.</title>
        <authorList>
            <person name="Counts J.A."/>
            <person name="Kelly R.M."/>
        </authorList>
    </citation>
    <scope>NUCLEOTIDE SEQUENCE [LARGE SCALE GENOMIC DNA]</scope>
    <source>
        <strain evidence="2 3">DSM 6482</strain>
    </source>
</reference>
<dbReference type="AlphaFoldDB" id="A0A6A9QRG0"/>
<sequence>MSYNYSNNPNPSLEADAVGKLRTGILYFIIVPLISVIASLTFFSPIVAIFLLIVSLVVAILGFMKAKGGMSDLSNFINSVGIGSTGLTLVLIGLILELLGAILLLVLVGIAFISIGALAELIGFILFGIGIYRIGSTFNNGLTKIGGILIATLILGFIGLIMSYIGLGEVERNLRSSVGQFPASQGMMPLSSLQVYQIGIGTLNGNGIATFVLYSSQQALISSAQIMGTQYLTSSISPNSLSVGNNNVSANFGMISGLNSGSTYTMRITLSTGQTVDVNLIYRP</sequence>
<proteinExistence type="predicted"/>
<dbReference type="EMBL" id="WGGD01000005">
    <property type="protein sequence ID" value="MUN29771.1"/>
    <property type="molecule type" value="Genomic_DNA"/>
</dbReference>
<keyword evidence="1" id="KW-0472">Membrane</keyword>
<gene>
    <name evidence="2" type="ORF">GC250_10065</name>
</gene>
<keyword evidence="1" id="KW-0812">Transmembrane</keyword>